<gene>
    <name evidence="2" type="ORF">EII34_14335</name>
</gene>
<keyword evidence="1" id="KW-1133">Transmembrane helix</keyword>
<proteinExistence type="predicted"/>
<keyword evidence="1" id="KW-0472">Membrane</keyword>
<dbReference type="OrthoDB" id="3727470at2"/>
<evidence type="ECO:0000313" key="3">
    <source>
        <dbReference type="Proteomes" id="UP000280819"/>
    </source>
</evidence>
<feature type="transmembrane region" description="Helical" evidence="1">
    <location>
        <begin position="103"/>
        <end position="122"/>
    </location>
</feature>
<name>A0A3P1T1J2_9ACTN</name>
<dbReference type="RefSeq" id="WP_124845859.1">
    <property type="nucleotide sequence ID" value="NZ_RQZG01000021.1"/>
</dbReference>
<keyword evidence="1" id="KW-0812">Transmembrane</keyword>
<sequence>MDVKLDEVLLTTPVTELGEHTLIEFDDGRCILTRRTWPARAGGGPEDLRLRGHGWDSGIKGVDPARSVADVASFARRAEPRRAFRLPPGELTFELSGLEGKQAALAAASILGCVLAGGGALIGQGYGELGRSGLILGVLLFVLLLGPSIHLATKVVRSGEILYRTGSGRSALSTLPLPLDVATAIRQVDEVKETYGRLLSDLAYRISNPALFDAASPETEALTLALFDWDTTFNHLDDPARVRLASRIVASFRQARDHAERVGMDHLPDDCRGQAEKALKAAQLAGDPNATPGEREVALRTAVKILDQVALYYLPTGLEAREALEGRRLRQLPGRSTS</sequence>
<comment type="caution">
    <text evidence="2">The sequence shown here is derived from an EMBL/GenBank/DDBJ whole genome shotgun (WGS) entry which is preliminary data.</text>
</comment>
<protein>
    <submittedName>
        <fullName evidence="2">Uncharacterized protein</fullName>
    </submittedName>
</protein>
<evidence type="ECO:0000256" key="1">
    <source>
        <dbReference type="SAM" id="Phobius"/>
    </source>
</evidence>
<feature type="transmembrane region" description="Helical" evidence="1">
    <location>
        <begin position="134"/>
        <end position="153"/>
    </location>
</feature>
<organism evidence="2 3">
    <name type="scientific">Arachnia propionica</name>
    <dbReference type="NCBI Taxonomy" id="1750"/>
    <lineage>
        <taxon>Bacteria</taxon>
        <taxon>Bacillati</taxon>
        <taxon>Actinomycetota</taxon>
        <taxon>Actinomycetes</taxon>
        <taxon>Propionibacteriales</taxon>
        <taxon>Propionibacteriaceae</taxon>
        <taxon>Arachnia</taxon>
    </lineage>
</organism>
<dbReference type="EMBL" id="RQZG01000021">
    <property type="protein sequence ID" value="RRD03367.1"/>
    <property type="molecule type" value="Genomic_DNA"/>
</dbReference>
<dbReference type="Proteomes" id="UP000280819">
    <property type="component" value="Unassembled WGS sequence"/>
</dbReference>
<accession>A0A3P1T1J2</accession>
<evidence type="ECO:0000313" key="2">
    <source>
        <dbReference type="EMBL" id="RRD03367.1"/>
    </source>
</evidence>
<reference evidence="2 3" key="1">
    <citation type="submission" date="2018-11" db="EMBL/GenBank/DDBJ databases">
        <title>Genomes From Bacteria Associated with the Canine Oral Cavity: a Test Case for Automated Genome-Based Taxonomic Assignment.</title>
        <authorList>
            <person name="Coil D.A."/>
            <person name="Jospin G."/>
            <person name="Darling A.E."/>
            <person name="Wallis C."/>
            <person name="Davis I.J."/>
            <person name="Harris S."/>
            <person name="Eisen J.A."/>
            <person name="Holcombe L.J."/>
            <person name="O'Flynn C."/>
        </authorList>
    </citation>
    <scope>NUCLEOTIDE SEQUENCE [LARGE SCALE GENOMIC DNA]</scope>
    <source>
        <strain evidence="2 3">OH887_COT-365</strain>
    </source>
</reference>
<dbReference type="AlphaFoldDB" id="A0A3P1T1J2"/>